<dbReference type="InterPro" id="IPR007482">
    <property type="entry name" value="Tyr_Pase-like_PTPLA"/>
</dbReference>
<dbReference type="GO" id="GO:0042761">
    <property type="term" value="P:very long-chain fatty acid biosynthetic process"/>
    <property type="evidence" value="ECO:0007669"/>
    <property type="project" value="TreeGrafter"/>
</dbReference>
<keyword evidence="9" id="KW-0443">Lipid metabolism</keyword>
<sequence length="281" mass="31444">MQRLLNQPALTINATLWCYFFFCLSSGRMVVKLKLSLYSCSTTFLTLVHPLLMLSKVYLLAYNGVLLAGWSTILMKIVQHLSTGGRFADVYSLIAPLLVVSQSAAVLEVLHALFGLVRSPVGTTLLQVLSRLLVLYGALEIGPTAARMSPFATQMIVAWSLAEVIRYTFYASNLAGVKLRPVTWLRYSAFTVLYPMGITGEIACFISALPYIREEKPWTVELPNRLNFSFSWYYTVLLLLAVVYPAGSYVMYTYMLQQRRKALKATDDASQTDVSNKKKAS</sequence>
<accession>D0A4J7</accession>
<evidence type="ECO:0000313" key="16">
    <source>
        <dbReference type="Proteomes" id="UP000002316"/>
    </source>
</evidence>
<evidence type="ECO:0000256" key="2">
    <source>
        <dbReference type="ARBA" id="ARBA00005194"/>
    </source>
</evidence>
<dbReference type="Pfam" id="PF04387">
    <property type="entry name" value="PTPLA"/>
    <property type="match status" value="1"/>
</dbReference>
<protein>
    <recommendedName>
        <fullName evidence="4">very-long-chain (3R)-3-hydroxyacyl-CoA dehydratase</fullName>
        <ecNumber evidence="4">4.2.1.134</ecNumber>
    </recommendedName>
</protein>
<feature type="transmembrane region" description="Helical" evidence="14">
    <location>
        <begin position="59"/>
        <end position="78"/>
    </location>
</feature>
<evidence type="ECO:0000256" key="13">
    <source>
        <dbReference type="ARBA" id="ARBA00036671"/>
    </source>
</evidence>
<dbReference type="UniPathway" id="UPA00094"/>
<feature type="transmembrane region" description="Helical" evidence="14">
    <location>
        <begin position="12"/>
        <end position="29"/>
    </location>
</feature>
<evidence type="ECO:0000256" key="12">
    <source>
        <dbReference type="ARBA" id="ARBA00023239"/>
    </source>
</evidence>
<dbReference type="GO" id="GO:0030497">
    <property type="term" value="P:fatty acid elongation"/>
    <property type="evidence" value="ECO:0007669"/>
    <property type="project" value="TreeGrafter"/>
</dbReference>
<evidence type="ECO:0000256" key="3">
    <source>
        <dbReference type="ARBA" id="ARBA00007811"/>
    </source>
</evidence>
<feature type="transmembrane region" description="Helical" evidence="14">
    <location>
        <begin position="151"/>
        <end position="169"/>
    </location>
</feature>
<evidence type="ECO:0000256" key="4">
    <source>
        <dbReference type="ARBA" id="ARBA00013122"/>
    </source>
</evidence>
<evidence type="ECO:0000256" key="14">
    <source>
        <dbReference type="SAM" id="Phobius"/>
    </source>
</evidence>
<organism evidence="15 16">
    <name type="scientific">Trypanosoma brucei gambiense (strain MHOM/CI/86/DAL972)</name>
    <dbReference type="NCBI Taxonomy" id="679716"/>
    <lineage>
        <taxon>Eukaryota</taxon>
        <taxon>Discoba</taxon>
        <taxon>Euglenozoa</taxon>
        <taxon>Kinetoplastea</taxon>
        <taxon>Metakinetoplastina</taxon>
        <taxon>Trypanosomatida</taxon>
        <taxon>Trypanosomatidae</taxon>
        <taxon>Trypanosoma</taxon>
    </lineage>
</organism>
<reference evidence="16" key="1">
    <citation type="journal article" date="2010" name="PLoS Negl. Trop. Dis.">
        <title>The genome sequence of Trypanosoma brucei gambiense, causative agent of chronic human african trypanosomiasis.</title>
        <authorList>
            <person name="Jackson A.P."/>
            <person name="Sanders M."/>
            <person name="Berry A."/>
            <person name="McQuillan J."/>
            <person name="Aslett M.A."/>
            <person name="Quail M.A."/>
            <person name="Chukualim B."/>
            <person name="Capewell P."/>
            <person name="MacLeod A."/>
            <person name="Melville S.E."/>
            <person name="Gibson W."/>
            <person name="Barry J.D."/>
            <person name="Berriman M."/>
            <person name="Hertz-Fowler C."/>
        </authorList>
    </citation>
    <scope>NUCLEOTIDE SEQUENCE [LARGE SCALE GENOMIC DNA]</scope>
    <source>
        <strain evidence="16">MHOM/CI/86/DAL972</strain>
    </source>
</reference>
<evidence type="ECO:0000256" key="9">
    <source>
        <dbReference type="ARBA" id="ARBA00023098"/>
    </source>
</evidence>
<dbReference type="PANTHER" id="PTHR11035">
    <property type="entry name" value="VERY-LONG-CHAIN (3R)-3-HYDROXYACYL-COA DEHYDRATASE"/>
    <property type="match status" value="1"/>
</dbReference>
<keyword evidence="11" id="KW-0275">Fatty acid biosynthesis</keyword>
<comment type="subcellular location">
    <subcellularLocation>
        <location evidence="1">Membrane</location>
        <topology evidence="1">Multi-pass membrane protein</topology>
    </subcellularLocation>
</comment>
<dbReference type="OrthoDB" id="46988at2759"/>
<dbReference type="PANTHER" id="PTHR11035:SF3">
    <property type="entry name" value="VERY-LONG-CHAIN (3R)-3-HYDROXYACYL-COA DEHYDRATASE"/>
    <property type="match status" value="1"/>
</dbReference>
<evidence type="ECO:0000313" key="15">
    <source>
        <dbReference type="EMBL" id="CBH16191.1"/>
    </source>
</evidence>
<feature type="transmembrane region" description="Helical" evidence="14">
    <location>
        <begin position="190"/>
        <end position="212"/>
    </location>
</feature>
<comment type="catalytic activity">
    <reaction evidence="13">
        <text>a very-long-chain (3R)-3-hydroxyacyl-CoA = a very-long-chain (2E)-enoyl-CoA + H2O</text>
        <dbReference type="Rhea" id="RHEA:45812"/>
        <dbReference type="ChEBI" id="CHEBI:15377"/>
        <dbReference type="ChEBI" id="CHEBI:83728"/>
        <dbReference type="ChEBI" id="CHEBI:85440"/>
        <dbReference type="EC" id="4.2.1.134"/>
    </reaction>
</comment>
<evidence type="ECO:0000256" key="6">
    <source>
        <dbReference type="ARBA" id="ARBA00022692"/>
    </source>
</evidence>
<keyword evidence="8 14" id="KW-1133">Transmembrane helix</keyword>
<evidence type="ECO:0000256" key="11">
    <source>
        <dbReference type="ARBA" id="ARBA00023160"/>
    </source>
</evidence>
<evidence type="ECO:0000256" key="7">
    <source>
        <dbReference type="ARBA" id="ARBA00022832"/>
    </source>
</evidence>
<proteinExistence type="inferred from homology"/>
<dbReference type="Proteomes" id="UP000002316">
    <property type="component" value="Chromosome 10"/>
</dbReference>
<evidence type="ECO:0000256" key="8">
    <source>
        <dbReference type="ARBA" id="ARBA00022989"/>
    </source>
</evidence>
<comment type="pathway">
    <text evidence="2">Lipid metabolism; fatty acid biosynthesis.</text>
</comment>
<dbReference type="GO" id="GO:0102158">
    <property type="term" value="F:very-long-chain (3R)-3-hydroxyacyl-CoA dehydratase activity"/>
    <property type="evidence" value="ECO:0007669"/>
    <property type="project" value="UniProtKB-EC"/>
</dbReference>
<name>D0A4J7_TRYB9</name>
<dbReference type="GeneID" id="23864480"/>
<dbReference type="KEGG" id="tbg:TbgDal_X12870"/>
<dbReference type="EC" id="4.2.1.134" evidence="4"/>
<evidence type="ECO:0000256" key="5">
    <source>
        <dbReference type="ARBA" id="ARBA00022516"/>
    </source>
</evidence>
<dbReference type="VEuPathDB" id="TriTrypDB:Tbg972.10.12870"/>
<dbReference type="AlphaFoldDB" id="D0A4J7"/>
<keyword evidence="10 14" id="KW-0472">Membrane</keyword>
<dbReference type="EMBL" id="FN554973">
    <property type="protein sequence ID" value="CBH16191.1"/>
    <property type="molecule type" value="Genomic_DNA"/>
</dbReference>
<feature type="transmembrane region" description="Helical" evidence="14">
    <location>
        <begin position="232"/>
        <end position="254"/>
    </location>
</feature>
<keyword evidence="6 14" id="KW-0812">Transmembrane</keyword>
<dbReference type="RefSeq" id="XP_011778455.1">
    <property type="nucleotide sequence ID" value="XM_011780153.1"/>
</dbReference>
<comment type="similarity">
    <text evidence="3">Belongs to the very long-chain fatty acids dehydratase HACD family.</text>
</comment>
<gene>
    <name evidence="15" type="ORF">TbgDal_X12870</name>
</gene>
<keyword evidence="5" id="KW-0444">Lipid biosynthesis</keyword>
<keyword evidence="7" id="KW-0276">Fatty acid metabolism</keyword>
<evidence type="ECO:0000256" key="1">
    <source>
        <dbReference type="ARBA" id="ARBA00004141"/>
    </source>
</evidence>
<keyword evidence="12" id="KW-0456">Lyase</keyword>
<feature type="transmembrane region" description="Helical" evidence="14">
    <location>
        <begin position="90"/>
        <end position="114"/>
    </location>
</feature>
<dbReference type="GO" id="GO:0030148">
    <property type="term" value="P:sphingolipid biosynthetic process"/>
    <property type="evidence" value="ECO:0007669"/>
    <property type="project" value="TreeGrafter"/>
</dbReference>
<evidence type="ECO:0000256" key="10">
    <source>
        <dbReference type="ARBA" id="ARBA00023136"/>
    </source>
</evidence>
<dbReference type="GO" id="GO:0005789">
    <property type="term" value="C:endoplasmic reticulum membrane"/>
    <property type="evidence" value="ECO:0007669"/>
    <property type="project" value="TreeGrafter"/>
</dbReference>